<accession>E2AN73</accession>
<reference evidence="2 3" key="1">
    <citation type="journal article" date="2010" name="Science">
        <title>Genomic comparison of the ants Camponotus floridanus and Harpegnathos saltator.</title>
        <authorList>
            <person name="Bonasio R."/>
            <person name="Zhang G."/>
            <person name="Ye C."/>
            <person name="Mutti N.S."/>
            <person name="Fang X."/>
            <person name="Qin N."/>
            <person name="Donahue G."/>
            <person name="Yang P."/>
            <person name="Li Q."/>
            <person name="Li C."/>
            <person name="Zhang P."/>
            <person name="Huang Z."/>
            <person name="Berger S.L."/>
            <person name="Reinberg D."/>
            <person name="Wang J."/>
            <person name="Liebig J."/>
        </authorList>
    </citation>
    <scope>NUCLEOTIDE SEQUENCE [LARGE SCALE GENOMIC DNA]</scope>
    <source>
        <strain evidence="3">C129</strain>
    </source>
</reference>
<feature type="region of interest" description="Disordered" evidence="1">
    <location>
        <begin position="202"/>
        <end position="225"/>
    </location>
</feature>
<dbReference type="InParanoid" id="E2AN73"/>
<proteinExistence type="predicted"/>
<dbReference type="EMBL" id="GL441103">
    <property type="protein sequence ID" value="EFN65115.1"/>
    <property type="molecule type" value="Genomic_DNA"/>
</dbReference>
<evidence type="ECO:0000256" key="1">
    <source>
        <dbReference type="SAM" id="MobiDB-lite"/>
    </source>
</evidence>
<dbReference type="AlphaFoldDB" id="E2AN73"/>
<evidence type="ECO:0000313" key="2">
    <source>
        <dbReference type="EMBL" id="EFN65115.1"/>
    </source>
</evidence>
<keyword evidence="3" id="KW-1185">Reference proteome</keyword>
<protein>
    <submittedName>
        <fullName evidence="2">Uncharacterized protein</fullName>
    </submittedName>
</protein>
<evidence type="ECO:0000313" key="3">
    <source>
        <dbReference type="Proteomes" id="UP000000311"/>
    </source>
</evidence>
<sequence>MESTRVPDFRLVQGLKNSKSTFLERELPSILARQEESLLLSIIDFQCFGLPSALSYPLVAKCPSKTSDVYRLFESTFYRFYYKDLVSIAIYHLGTQEDSHLTINYPNFISHRRILLVNTVTPLVSPLFPRIRCISDDQRTNKCLGISPLCGIRTGSSVSPSGDNDRHDVGDFASRACTLFGIKRGAEPTTLKISEFRAAASDSRHRNCEKQSGSGSSSSPQGITRTAAGGWRPIAWQIGLCSQTTTVWQLQEIVSRYNCMLHLPRQPVRQPVLRVFAFVYDDLLMTKRPSFVRECTHLNLRCARLSCAGNANAEPRQRSSVPTTAGIKRDLQYRRYSMANPEEKAANNKSDDIIVTTPLPTSRRRAAPIFWQARKGDSMAIIVSRP</sequence>
<dbReference type="Proteomes" id="UP000000311">
    <property type="component" value="Unassembled WGS sequence"/>
</dbReference>
<organism evidence="3">
    <name type="scientific">Camponotus floridanus</name>
    <name type="common">Florida carpenter ant</name>
    <dbReference type="NCBI Taxonomy" id="104421"/>
    <lineage>
        <taxon>Eukaryota</taxon>
        <taxon>Metazoa</taxon>
        <taxon>Ecdysozoa</taxon>
        <taxon>Arthropoda</taxon>
        <taxon>Hexapoda</taxon>
        <taxon>Insecta</taxon>
        <taxon>Pterygota</taxon>
        <taxon>Neoptera</taxon>
        <taxon>Endopterygota</taxon>
        <taxon>Hymenoptera</taxon>
        <taxon>Apocrita</taxon>
        <taxon>Aculeata</taxon>
        <taxon>Formicoidea</taxon>
        <taxon>Formicidae</taxon>
        <taxon>Formicinae</taxon>
        <taxon>Camponotus</taxon>
    </lineage>
</organism>
<gene>
    <name evidence="2" type="ORF">EAG_00924</name>
</gene>
<name>E2AN73_CAMFO</name>